<dbReference type="InterPro" id="IPR008254">
    <property type="entry name" value="Flavodoxin/NO_synth"/>
</dbReference>
<dbReference type="Gene3D" id="3.40.50.360">
    <property type="match status" value="1"/>
</dbReference>
<organism evidence="10 11">
    <name type="scientific">Candidatus Lokiarchaeum ossiferum</name>
    <dbReference type="NCBI Taxonomy" id="2951803"/>
    <lineage>
        <taxon>Archaea</taxon>
        <taxon>Promethearchaeati</taxon>
        <taxon>Promethearchaeota</taxon>
        <taxon>Promethearchaeia</taxon>
        <taxon>Promethearchaeales</taxon>
        <taxon>Promethearchaeaceae</taxon>
        <taxon>Candidatus Lokiarchaeum</taxon>
    </lineage>
</organism>
<name>A0ABY6HTQ7_9ARCH</name>
<keyword evidence="5" id="KW-0249">Electron transport</keyword>
<evidence type="ECO:0000256" key="2">
    <source>
        <dbReference type="ARBA" id="ARBA00022485"/>
    </source>
</evidence>
<evidence type="ECO:0000259" key="8">
    <source>
        <dbReference type="PROSITE" id="PS50902"/>
    </source>
</evidence>
<protein>
    <submittedName>
        <fullName evidence="10">Ion-translocating oxidoreductase complex subunit B</fullName>
    </submittedName>
</protein>
<dbReference type="PROSITE" id="PS00201">
    <property type="entry name" value="FLAVODOXIN"/>
    <property type="match status" value="1"/>
</dbReference>
<keyword evidence="11" id="KW-1185">Reference proteome</keyword>
<evidence type="ECO:0000313" key="10">
    <source>
        <dbReference type="EMBL" id="UYP46901.1"/>
    </source>
</evidence>
<proteinExistence type="predicted"/>
<dbReference type="PANTHER" id="PTHR43687:SF6">
    <property type="entry name" value="L-ASPARTATE SEMIALDEHYDE SULFURTRANSFERASE IRON-SULFUR SUBUNIT"/>
    <property type="match status" value="1"/>
</dbReference>
<dbReference type="Gene3D" id="3.30.70.20">
    <property type="match status" value="1"/>
</dbReference>
<dbReference type="InterPro" id="IPR047964">
    <property type="entry name" value="EFR1-like"/>
</dbReference>
<gene>
    <name evidence="10" type="ORF">NEF87_003186</name>
</gene>
<keyword evidence="4" id="KW-0677">Repeat</keyword>
<dbReference type="InterPro" id="IPR026816">
    <property type="entry name" value="Flavodoxin_dom"/>
</dbReference>
<dbReference type="InterPro" id="IPR050572">
    <property type="entry name" value="Fe-S_Ferredoxin"/>
</dbReference>
<dbReference type="NCBIfam" id="NF038196">
    <property type="entry name" value="ferrodoxin_EFR1"/>
    <property type="match status" value="1"/>
</dbReference>
<accession>A0ABY6HTQ7</accession>
<dbReference type="PANTHER" id="PTHR43687">
    <property type="entry name" value="ADENYLYLSULFATE REDUCTASE, BETA SUBUNIT"/>
    <property type="match status" value="1"/>
</dbReference>
<evidence type="ECO:0000256" key="4">
    <source>
        <dbReference type="ARBA" id="ARBA00022737"/>
    </source>
</evidence>
<feature type="domain" description="4Fe-4S ferredoxin-type" evidence="9">
    <location>
        <begin position="232"/>
        <end position="261"/>
    </location>
</feature>
<dbReference type="InterPro" id="IPR017900">
    <property type="entry name" value="4Fe4S_Fe_S_CS"/>
</dbReference>
<dbReference type="SUPFAM" id="SSF54862">
    <property type="entry name" value="4Fe-4S ferredoxins"/>
    <property type="match status" value="1"/>
</dbReference>
<dbReference type="InterPro" id="IPR001226">
    <property type="entry name" value="Flavodoxin_CS"/>
</dbReference>
<dbReference type="Pfam" id="PF12724">
    <property type="entry name" value="Flavodoxin_5"/>
    <property type="match status" value="1"/>
</dbReference>
<dbReference type="PROSITE" id="PS51379">
    <property type="entry name" value="4FE4S_FER_2"/>
    <property type="match status" value="2"/>
</dbReference>
<evidence type="ECO:0000256" key="6">
    <source>
        <dbReference type="ARBA" id="ARBA00023004"/>
    </source>
</evidence>
<feature type="domain" description="Flavodoxin-like" evidence="8">
    <location>
        <begin position="8"/>
        <end position="158"/>
    </location>
</feature>
<keyword evidence="3" id="KW-0479">Metal-binding</keyword>
<keyword evidence="2" id="KW-0004">4Fe-4S</keyword>
<dbReference type="EMBL" id="CP104013">
    <property type="protein sequence ID" value="UYP46901.1"/>
    <property type="molecule type" value="Genomic_DNA"/>
</dbReference>
<evidence type="ECO:0000259" key="9">
    <source>
        <dbReference type="PROSITE" id="PS51379"/>
    </source>
</evidence>
<dbReference type="InterPro" id="IPR017896">
    <property type="entry name" value="4Fe4S_Fe-S-bd"/>
</dbReference>
<keyword evidence="7" id="KW-0411">Iron-sulfur</keyword>
<evidence type="ECO:0000256" key="7">
    <source>
        <dbReference type="ARBA" id="ARBA00023014"/>
    </source>
</evidence>
<keyword evidence="1" id="KW-0813">Transport</keyword>
<evidence type="ECO:0000256" key="5">
    <source>
        <dbReference type="ARBA" id="ARBA00022982"/>
    </source>
</evidence>
<feature type="domain" description="4Fe-4S ferredoxin-type" evidence="9">
    <location>
        <begin position="201"/>
        <end position="231"/>
    </location>
</feature>
<dbReference type="Pfam" id="PF12838">
    <property type="entry name" value="Fer4_7"/>
    <property type="match status" value="1"/>
</dbReference>
<dbReference type="PROSITE" id="PS00198">
    <property type="entry name" value="4FE4S_FER_1"/>
    <property type="match status" value="1"/>
</dbReference>
<dbReference type="PROSITE" id="PS50902">
    <property type="entry name" value="FLAVODOXIN_LIKE"/>
    <property type="match status" value="1"/>
</dbReference>
<dbReference type="Proteomes" id="UP001208689">
    <property type="component" value="Chromosome"/>
</dbReference>
<sequence>MLKSTLKIGLFYYSGTGATAYFAQKIAESMQNNGHTVTLIRYRSQNHTDFDEYDLIGFGAAVWVWRSPRVFTNFLKNIKLNNKPYFIFQTCGGTPGNAQWSIYKSLKHNNGIYLGDTVGMGANNIRSWRANLSEPEDTKNLVNPADIEKAKAFATKMCSQLTSTETEEWPKFASIPPQKYFKWSVLGTVSSHRWQMQMLVGKKKLIQDKCTKCGLCANKICPSGAITLNSDKYPEFNEKLCQGCQGCINLCPTLAIETKSSRTKQPFVTYRKEITNL</sequence>
<evidence type="ECO:0000313" key="11">
    <source>
        <dbReference type="Proteomes" id="UP001208689"/>
    </source>
</evidence>
<dbReference type="SUPFAM" id="SSF52218">
    <property type="entry name" value="Flavoproteins"/>
    <property type="match status" value="1"/>
</dbReference>
<keyword evidence="6" id="KW-0408">Iron</keyword>
<reference evidence="10" key="1">
    <citation type="submission" date="2022-09" db="EMBL/GenBank/DDBJ databases">
        <title>Actin cytoskeleton and complex cell architecture in an #Asgard archaeon.</title>
        <authorList>
            <person name="Ponce Toledo R.I."/>
            <person name="Schleper C."/>
            <person name="Rodrigues Oliveira T."/>
            <person name="Wollweber F."/>
            <person name="Xu J."/>
            <person name="Rittmann S."/>
            <person name="Klingl A."/>
            <person name="Pilhofer M."/>
        </authorList>
    </citation>
    <scope>NUCLEOTIDE SEQUENCE</scope>
    <source>
        <strain evidence="10">B-35</strain>
    </source>
</reference>
<evidence type="ECO:0000256" key="3">
    <source>
        <dbReference type="ARBA" id="ARBA00022723"/>
    </source>
</evidence>
<evidence type="ECO:0000256" key="1">
    <source>
        <dbReference type="ARBA" id="ARBA00022448"/>
    </source>
</evidence>
<dbReference type="InterPro" id="IPR029039">
    <property type="entry name" value="Flavoprotein-like_sf"/>
</dbReference>